<feature type="transmembrane region" description="Helical" evidence="6">
    <location>
        <begin position="216"/>
        <end position="235"/>
    </location>
</feature>
<evidence type="ECO:0000259" key="7">
    <source>
        <dbReference type="Pfam" id="PF04932"/>
    </source>
</evidence>
<feature type="domain" description="O-antigen ligase-related" evidence="7">
    <location>
        <begin position="199"/>
        <end position="355"/>
    </location>
</feature>
<evidence type="ECO:0000313" key="8">
    <source>
        <dbReference type="EMBL" id="OXA89541.1"/>
    </source>
</evidence>
<name>A0A226H7C0_9FLAO</name>
<dbReference type="RefSeq" id="WP_089050486.1">
    <property type="nucleotide sequence ID" value="NZ_FXTV01000020.1"/>
</dbReference>
<dbReference type="EMBL" id="MUGW01000027">
    <property type="protein sequence ID" value="OXA89541.1"/>
    <property type="molecule type" value="Genomic_DNA"/>
</dbReference>
<dbReference type="Pfam" id="PF14559">
    <property type="entry name" value="TPR_19"/>
    <property type="match status" value="1"/>
</dbReference>
<dbReference type="SMART" id="SM00028">
    <property type="entry name" value="TPR"/>
    <property type="match status" value="3"/>
</dbReference>
<evidence type="ECO:0000256" key="1">
    <source>
        <dbReference type="ARBA" id="ARBA00004141"/>
    </source>
</evidence>
<feature type="transmembrane region" description="Helical" evidence="6">
    <location>
        <begin position="438"/>
        <end position="456"/>
    </location>
</feature>
<dbReference type="SUPFAM" id="SSF48452">
    <property type="entry name" value="TPR-like"/>
    <property type="match status" value="1"/>
</dbReference>
<keyword evidence="3 6" id="KW-1133">Transmembrane helix</keyword>
<evidence type="ECO:0000256" key="3">
    <source>
        <dbReference type="ARBA" id="ARBA00022989"/>
    </source>
</evidence>
<dbReference type="AlphaFoldDB" id="A0A226H7C0"/>
<evidence type="ECO:0000256" key="6">
    <source>
        <dbReference type="SAM" id="Phobius"/>
    </source>
</evidence>
<keyword evidence="4 6" id="KW-0472">Membrane</keyword>
<evidence type="ECO:0000256" key="4">
    <source>
        <dbReference type="ARBA" id="ARBA00023136"/>
    </source>
</evidence>
<feature type="repeat" description="TPR" evidence="5">
    <location>
        <begin position="655"/>
        <end position="688"/>
    </location>
</feature>
<dbReference type="InterPro" id="IPR051533">
    <property type="entry name" value="WaaL-like"/>
</dbReference>
<evidence type="ECO:0000256" key="2">
    <source>
        <dbReference type="ARBA" id="ARBA00022692"/>
    </source>
</evidence>
<dbReference type="Pfam" id="PF13181">
    <property type="entry name" value="TPR_8"/>
    <property type="match status" value="1"/>
</dbReference>
<feature type="repeat" description="TPR" evidence="5">
    <location>
        <begin position="505"/>
        <end position="538"/>
    </location>
</feature>
<dbReference type="InterPro" id="IPR007016">
    <property type="entry name" value="O-antigen_ligase-rel_domated"/>
</dbReference>
<feature type="transmembrane region" description="Helical" evidence="6">
    <location>
        <begin position="102"/>
        <end position="123"/>
    </location>
</feature>
<dbReference type="Gene3D" id="1.25.40.10">
    <property type="entry name" value="Tetratricopeptide repeat domain"/>
    <property type="match status" value="2"/>
</dbReference>
<dbReference type="PANTHER" id="PTHR37422">
    <property type="entry name" value="TEICHURONIC ACID BIOSYNTHESIS PROTEIN TUAE"/>
    <property type="match status" value="1"/>
</dbReference>
<dbReference type="Proteomes" id="UP000198345">
    <property type="component" value="Unassembled WGS sequence"/>
</dbReference>
<accession>A0A226H7C0</accession>
<reference evidence="8 9" key="1">
    <citation type="submission" date="2016-11" db="EMBL/GenBank/DDBJ databases">
        <title>Whole genomes of Flavobacteriaceae.</title>
        <authorList>
            <person name="Stine C."/>
            <person name="Li C."/>
            <person name="Tadesse D."/>
        </authorList>
    </citation>
    <scope>NUCLEOTIDE SEQUENCE [LARGE SCALE GENOMIC DNA]</scope>
    <source>
        <strain evidence="8 9">DSM 18292</strain>
    </source>
</reference>
<feature type="transmembrane region" description="Helical" evidence="6">
    <location>
        <begin position="379"/>
        <end position="400"/>
    </location>
</feature>
<dbReference type="OrthoDB" id="665122at2"/>
<evidence type="ECO:0000256" key="5">
    <source>
        <dbReference type="PROSITE-ProRule" id="PRU00339"/>
    </source>
</evidence>
<feature type="transmembrane region" description="Helical" evidence="6">
    <location>
        <begin position="406"/>
        <end position="426"/>
    </location>
</feature>
<comment type="subcellular location">
    <subcellularLocation>
        <location evidence="1">Membrane</location>
        <topology evidence="1">Multi-pass membrane protein</topology>
    </subcellularLocation>
</comment>
<dbReference type="PROSITE" id="PS50005">
    <property type="entry name" value="TPR"/>
    <property type="match status" value="2"/>
</dbReference>
<feature type="transmembrane region" description="Helical" evidence="6">
    <location>
        <begin position="244"/>
        <end position="262"/>
    </location>
</feature>
<comment type="caution">
    <text evidence="8">The sequence shown here is derived from an EMBL/GenBank/DDBJ whole genome shotgun (WGS) entry which is preliminary data.</text>
</comment>
<feature type="transmembrane region" description="Helical" evidence="6">
    <location>
        <begin position="348"/>
        <end position="367"/>
    </location>
</feature>
<feature type="transmembrane region" description="Helical" evidence="6">
    <location>
        <begin position="42"/>
        <end position="59"/>
    </location>
</feature>
<feature type="transmembrane region" description="Helical" evidence="6">
    <location>
        <begin position="169"/>
        <end position="187"/>
    </location>
</feature>
<feature type="transmembrane region" description="Helical" evidence="6">
    <location>
        <begin position="16"/>
        <end position="36"/>
    </location>
</feature>
<dbReference type="InterPro" id="IPR011990">
    <property type="entry name" value="TPR-like_helical_dom_sf"/>
</dbReference>
<protein>
    <recommendedName>
        <fullName evidence="7">O-antigen ligase-related domain-containing protein</fullName>
    </recommendedName>
</protein>
<dbReference type="InterPro" id="IPR019734">
    <property type="entry name" value="TPR_rpt"/>
</dbReference>
<dbReference type="GO" id="GO:0016020">
    <property type="term" value="C:membrane"/>
    <property type="evidence" value="ECO:0007669"/>
    <property type="project" value="UniProtKB-SubCell"/>
</dbReference>
<keyword evidence="2 6" id="KW-0812">Transmembrane</keyword>
<evidence type="ECO:0000313" key="9">
    <source>
        <dbReference type="Proteomes" id="UP000198345"/>
    </source>
</evidence>
<feature type="transmembrane region" description="Helical" evidence="6">
    <location>
        <begin position="80"/>
        <end position="96"/>
    </location>
</feature>
<sequence>MKTENKIEKFDKTDTLRLAFLIGYLIVIFFPSFNAIEAFSFQYLYLALINIIIGLYIYYRPLIFPLDTFILFRKSSIFKMYVLFLFLCGISIFNAGNISQALVSFSELLIVFGMLVNITILLYNRLNVIYILFFLFGINVLAQVLIVLFDFTKSLDLSLLKGNMGNINILAASLNIKIPFLLLGLLYFSNTKRAVLIVAFLLSTIIILLTSSRAAFLGLSAQLIIVILCFKNTFFQNKKDYAKLLYIIIPFVISIFIVNIIFDKVGNSDRYKSVENRISQIVSEESSSQLRLDFWNNAMEISIKKPLFGIGIGNWKLESLPYEKIIIAGSGISSNVHNDFLEITAETGVINGLLYLSLILSMLFINLKRIIYGKEKEPKITAILCLMLAVSYFIDAFFNFPQYIPAMQIGFCFLVALTILNTPNNVENKNTGYRSKSILIFLILGVVCSFFAFSKFKASQLENKFKIYQILYRANETLPTNEYKLESKEIISNLPNFPNISNYAEPFMEYAGVALYYEKKEEEALKYFKEALKINPYMGISDWYIHKIEFNKGNIENAYKHAKIAFYKRPRNIDFFHTSIKMANEKKDTLEMLKIHDLFTKYHKKADYWIYTADALQLSNYSRKNLIAFVDKGLKEFPKDTILTAKKDSYIYLERDLYIKKADEFAAKLQFDQAIFYYKKALNQDPNNEILIQNLGILYFKLNQFETAKSYLSKIVSKSSLKDGKTEYVLGVCFIVLQNKERGCFYLNEAKNRNYVGSEYLLDKYCK</sequence>
<organism evidence="8 9">
    <name type="scientific">Flavobacterium hercynium</name>
    <dbReference type="NCBI Taxonomy" id="387094"/>
    <lineage>
        <taxon>Bacteria</taxon>
        <taxon>Pseudomonadati</taxon>
        <taxon>Bacteroidota</taxon>
        <taxon>Flavobacteriia</taxon>
        <taxon>Flavobacteriales</taxon>
        <taxon>Flavobacteriaceae</taxon>
        <taxon>Flavobacterium</taxon>
    </lineage>
</organism>
<feature type="transmembrane region" description="Helical" evidence="6">
    <location>
        <begin position="194"/>
        <end position="210"/>
    </location>
</feature>
<feature type="transmembrane region" description="Helical" evidence="6">
    <location>
        <begin position="130"/>
        <end position="149"/>
    </location>
</feature>
<keyword evidence="5" id="KW-0802">TPR repeat</keyword>
<dbReference type="PANTHER" id="PTHR37422:SF23">
    <property type="entry name" value="TEICHURONIC ACID BIOSYNTHESIS PROTEIN TUAE"/>
    <property type="match status" value="1"/>
</dbReference>
<proteinExistence type="predicted"/>
<keyword evidence="9" id="KW-1185">Reference proteome</keyword>
<dbReference type="Pfam" id="PF04932">
    <property type="entry name" value="Wzy_C"/>
    <property type="match status" value="1"/>
</dbReference>
<gene>
    <name evidence="8" type="ORF">B0A66_14075</name>
</gene>